<accession>A0A0R0FG97</accession>
<evidence type="ECO:0000313" key="2">
    <source>
        <dbReference type="EMBL" id="KRH01659.1"/>
    </source>
</evidence>
<keyword evidence="1" id="KW-1133">Transmembrane helix</keyword>
<reference evidence="3" key="2">
    <citation type="submission" date="2018-02" db="UniProtKB">
        <authorList>
            <consortium name="EnsemblPlants"/>
        </authorList>
    </citation>
    <scope>IDENTIFICATION</scope>
    <source>
        <strain evidence="3">Williams 82</strain>
    </source>
</reference>
<dbReference type="EnsemblPlants" id="KRH01659">
    <property type="protein sequence ID" value="KRH01659"/>
    <property type="gene ID" value="GLYMA_18G290900"/>
</dbReference>
<evidence type="ECO:0000313" key="3">
    <source>
        <dbReference type="EnsemblPlants" id="KRH01659"/>
    </source>
</evidence>
<keyword evidence="4" id="KW-1185">Reference proteome</keyword>
<organism evidence="2">
    <name type="scientific">Glycine max</name>
    <name type="common">Soybean</name>
    <name type="synonym">Glycine hispida</name>
    <dbReference type="NCBI Taxonomy" id="3847"/>
    <lineage>
        <taxon>Eukaryota</taxon>
        <taxon>Viridiplantae</taxon>
        <taxon>Streptophyta</taxon>
        <taxon>Embryophyta</taxon>
        <taxon>Tracheophyta</taxon>
        <taxon>Spermatophyta</taxon>
        <taxon>Magnoliopsida</taxon>
        <taxon>eudicotyledons</taxon>
        <taxon>Gunneridae</taxon>
        <taxon>Pentapetalae</taxon>
        <taxon>rosids</taxon>
        <taxon>fabids</taxon>
        <taxon>Fabales</taxon>
        <taxon>Fabaceae</taxon>
        <taxon>Papilionoideae</taxon>
        <taxon>50 kb inversion clade</taxon>
        <taxon>NPAAA clade</taxon>
        <taxon>indigoferoid/millettioid clade</taxon>
        <taxon>Phaseoleae</taxon>
        <taxon>Glycine</taxon>
        <taxon>Glycine subgen. Soja</taxon>
    </lineage>
</organism>
<keyword evidence="1" id="KW-0472">Membrane</keyword>
<evidence type="ECO:0000256" key="1">
    <source>
        <dbReference type="SAM" id="Phobius"/>
    </source>
</evidence>
<keyword evidence="1" id="KW-0812">Transmembrane</keyword>
<dbReference type="Gramene" id="KRH01659">
    <property type="protein sequence ID" value="KRH01659"/>
    <property type="gene ID" value="GLYMA_18G290900"/>
</dbReference>
<proteinExistence type="predicted"/>
<dbReference type="EMBL" id="CM000851">
    <property type="protein sequence ID" value="KRH01659.1"/>
    <property type="molecule type" value="Genomic_DNA"/>
</dbReference>
<sequence length="70" mass="8232">MYFCLGFTMLEHIYVYHLIQDTSFYSMLNICLVVIFPTCLLCIAMLRYISALIIVLLHDALSMIYPSRYL</sequence>
<dbReference type="InParanoid" id="A0A0R0FG97"/>
<feature type="transmembrane region" description="Helical" evidence="1">
    <location>
        <begin position="24"/>
        <end position="57"/>
    </location>
</feature>
<evidence type="ECO:0000313" key="4">
    <source>
        <dbReference type="Proteomes" id="UP000008827"/>
    </source>
</evidence>
<gene>
    <name evidence="2" type="ORF">GLYMA_18G290900</name>
</gene>
<protein>
    <submittedName>
        <fullName evidence="2 3">Uncharacterized protein</fullName>
    </submittedName>
</protein>
<dbReference type="Proteomes" id="UP000008827">
    <property type="component" value="Chromosome 18"/>
</dbReference>
<name>A0A0R0FG97_SOYBN</name>
<reference evidence="2" key="3">
    <citation type="submission" date="2018-07" db="EMBL/GenBank/DDBJ databases">
        <title>WGS assembly of Glycine max.</title>
        <authorList>
            <person name="Schmutz J."/>
            <person name="Cannon S."/>
            <person name="Schlueter J."/>
            <person name="Ma J."/>
            <person name="Mitros T."/>
            <person name="Nelson W."/>
            <person name="Hyten D."/>
            <person name="Song Q."/>
            <person name="Thelen J."/>
            <person name="Cheng J."/>
            <person name="Xu D."/>
            <person name="Hellsten U."/>
            <person name="May G."/>
            <person name="Yu Y."/>
            <person name="Sakurai T."/>
            <person name="Umezawa T."/>
            <person name="Bhattacharyya M."/>
            <person name="Sandhu D."/>
            <person name="Valliyodan B."/>
            <person name="Lindquist E."/>
            <person name="Peto M."/>
            <person name="Grant D."/>
            <person name="Shu S."/>
            <person name="Goodstein D."/>
            <person name="Barry K."/>
            <person name="Futrell-Griggs M."/>
            <person name="Abernathy B."/>
            <person name="Du J."/>
            <person name="Tian Z."/>
            <person name="Zhu L."/>
            <person name="Gill N."/>
            <person name="Joshi T."/>
            <person name="Libault M."/>
            <person name="Sethuraman A."/>
            <person name="Zhang X."/>
            <person name="Shinozaki K."/>
            <person name="Nguyen H."/>
            <person name="Wing R."/>
            <person name="Cregan P."/>
            <person name="Specht J."/>
            <person name="Grimwood J."/>
            <person name="Rokhsar D."/>
            <person name="Stacey G."/>
            <person name="Shoemaker R."/>
            <person name="Jackson S."/>
        </authorList>
    </citation>
    <scope>NUCLEOTIDE SEQUENCE</scope>
    <source>
        <tissue evidence="2">Callus</tissue>
    </source>
</reference>
<dbReference type="AlphaFoldDB" id="A0A0R0FG97"/>
<reference evidence="2 3" key="1">
    <citation type="journal article" date="2010" name="Nature">
        <title>Genome sequence of the palaeopolyploid soybean.</title>
        <authorList>
            <person name="Schmutz J."/>
            <person name="Cannon S.B."/>
            <person name="Schlueter J."/>
            <person name="Ma J."/>
            <person name="Mitros T."/>
            <person name="Nelson W."/>
            <person name="Hyten D.L."/>
            <person name="Song Q."/>
            <person name="Thelen J.J."/>
            <person name="Cheng J."/>
            <person name="Xu D."/>
            <person name="Hellsten U."/>
            <person name="May G.D."/>
            <person name="Yu Y."/>
            <person name="Sakurai T."/>
            <person name="Umezawa T."/>
            <person name="Bhattacharyya M.K."/>
            <person name="Sandhu D."/>
            <person name="Valliyodan B."/>
            <person name="Lindquist E."/>
            <person name="Peto M."/>
            <person name="Grant D."/>
            <person name="Shu S."/>
            <person name="Goodstein D."/>
            <person name="Barry K."/>
            <person name="Futrell-Griggs M."/>
            <person name="Abernathy B."/>
            <person name="Du J."/>
            <person name="Tian Z."/>
            <person name="Zhu L."/>
            <person name="Gill N."/>
            <person name="Joshi T."/>
            <person name="Libault M."/>
            <person name="Sethuraman A."/>
            <person name="Zhang X.-C."/>
            <person name="Shinozaki K."/>
            <person name="Nguyen H.T."/>
            <person name="Wing R.A."/>
            <person name="Cregan P."/>
            <person name="Specht J."/>
            <person name="Grimwood J."/>
            <person name="Rokhsar D."/>
            <person name="Stacey G."/>
            <person name="Shoemaker R.C."/>
            <person name="Jackson S.A."/>
        </authorList>
    </citation>
    <scope>NUCLEOTIDE SEQUENCE</scope>
    <source>
        <strain evidence="3">cv. Williams 82</strain>
        <tissue evidence="2">Callus</tissue>
    </source>
</reference>